<protein>
    <submittedName>
        <fullName evidence="2">Uncharacterized protein</fullName>
    </submittedName>
</protein>
<name>A0AAV8P405_ENSVE</name>
<keyword evidence="3" id="KW-1185">Reference proteome</keyword>
<dbReference type="EMBL" id="JAQQAF010000008">
    <property type="protein sequence ID" value="KAJ8464701.1"/>
    <property type="molecule type" value="Genomic_DNA"/>
</dbReference>
<sequence length="159" mass="17147">MRSALPHRAPHLFSNERQPLPLVPPPTTKQPAAYAATVVGPCSSFPTYASDHRPLCSSVDSEGGGDCTLSCCRRRRQWVILLSAAAQGTIVPYRLGVEVRRATGKDGDPIAGKGTRPRDDERGSRGDAGGTKATSREAIENKIDMGKTKKPRLLKEIVQ</sequence>
<organism evidence="2 3">
    <name type="scientific">Ensete ventricosum</name>
    <name type="common">Abyssinian banana</name>
    <name type="synonym">Musa ensete</name>
    <dbReference type="NCBI Taxonomy" id="4639"/>
    <lineage>
        <taxon>Eukaryota</taxon>
        <taxon>Viridiplantae</taxon>
        <taxon>Streptophyta</taxon>
        <taxon>Embryophyta</taxon>
        <taxon>Tracheophyta</taxon>
        <taxon>Spermatophyta</taxon>
        <taxon>Magnoliopsida</taxon>
        <taxon>Liliopsida</taxon>
        <taxon>Zingiberales</taxon>
        <taxon>Musaceae</taxon>
        <taxon>Ensete</taxon>
    </lineage>
</organism>
<evidence type="ECO:0000256" key="1">
    <source>
        <dbReference type="SAM" id="MobiDB-lite"/>
    </source>
</evidence>
<evidence type="ECO:0000313" key="3">
    <source>
        <dbReference type="Proteomes" id="UP001222027"/>
    </source>
</evidence>
<proteinExistence type="predicted"/>
<reference evidence="2 3" key="1">
    <citation type="submission" date="2022-12" db="EMBL/GenBank/DDBJ databases">
        <title>Chromosome-scale assembly of the Ensete ventricosum genome.</title>
        <authorList>
            <person name="Dussert Y."/>
            <person name="Stocks J."/>
            <person name="Wendawek A."/>
            <person name="Woldeyes F."/>
            <person name="Nichols R.A."/>
            <person name="Borrell J.S."/>
        </authorList>
    </citation>
    <scope>NUCLEOTIDE SEQUENCE [LARGE SCALE GENOMIC DNA]</scope>
    <source>
        <strain evidence="3">cv. Maze</strain>
        <tissue evidence="2">Seeds</tissue>
    </source>
</reference>
<feature type="compositionally biased region" description="Basic and acidic residues" evidence="1">
    <location>
        <begin position="116"/>
        <end position="125"/>
    </location>
</feature>
<gene>
    <name evidence="2" type="ORF">OPV22_027253</name>
</gene>
<accession>A0AAV8P405</accession>
<evidence type="ECO:0000313" key="2">
    <source>
        <dbReference type="EMBL" id="KAJ8464701.1"/>
    </source>
</evidence>
<comment type="caution">
    <text evidence="2">The sequence shown here is derived from an EMBL/GenBank/DDBJ whole genome shotgun (WGS) entry which is preliminary data.</text>
</comment>
<feature type="compositionally biased region" description="Basic and acidic residues" evidence="1">
    <location>
        <begin position="134"/>
        <end position="159"/>
    </location>
</feature>
<dbReference type="Proteomes" id="UP001222027">
    <property type="component" value="Unassembled WGS sequence"/>
</dbReference>
<feature type="region of interest" description="Disordered" evidence="1">
    <location>
        <begin position="101"/>
        <end position="159"/>
    </location>
</feature>
<dbReference type="AlphaFoldDB" id="A0AAV8P405"/>